<keyword evidence="1" id="KW-0472">Membrane</keyword>
<dbReference type="SUPFAM" id="SSF103481">
    <property type="entry name" value="Multidrug resistance efflux transporter EmrE"/>
    <property type="match status" value="2"/>
</dbReference>
<dbReference type="Gene3D" id="1.10.3730.20">
    <property type="match status" value="1"/>
</dbReference>
<dbReference type="EMBL" id="MHRJ01000033">
    <property type="protein sequence ID" value="OHA22010.1"/>
    <property type="molecule type" value="Genomic_DNA"/>
</dbReference>
<feature type="transmembrane region" description="Helical" evidence="1">
    <location>
        <begin position="152"/>
        <end position="174"/>
    </location>
</feature>
<evidence type="ECO:0000259" key="2">
    <source>
        <dbReference type="Pfam" id="PF00892"/>
    </source>
</evidence>
<sequence>MSASVGIGLAFVAMLCWGIGDFLIQRSTRKIGDFETLLAITGPGALILLPFVWRNLGEFFFDGATFGVLAGGSFILFVAALLEFEALKRGKISVIEPTWSLEIPTSVLLAYIILSEKLSFYQLLLILSLIIGLFLISYRGQIFSFRFFVERGVLISLLAAVFMGTANFFVGWGARLTDPLLMNFFLNVFIAVASGLFLLARGELHKFFRDFVQTRKLMLPMLISDNAAWVAFAFAMTLAPIGIAVALSESYIIVAVILGLAINRERLERHQKFGLIAAIAAAITLAATMV</sequence>
<feature type="transmembrane region" description="Helical" evidence="1">
    <location>
        <begin position="6"/>
        <end position="24"/>
    </location>
</feature>
<feature type="transmembrane region" description="Helical" evidence="1">
    <location>
        <begin position="36"/>
        <end position="53"/>
    </location>
</feature>
<feature type="domain" description="EamA" evidence="2">
    <location>
        <begin position="6"/>
        <end position="137"/>
    </location>
</feature>
<dbReference type="Proteomes" id="UP000176493">
    <property type="component" value="Unassembled WGS sequence"/>
</dbReference>
<feature type="transmembrane region" description="Helical" evidence="1">
    <location>
        <begin position="59"/>
        <end position="82"/>
    </location>
</feature>
<feature type="transmembrane region" description="Helical" evidence="1">
    <location>
        <begin position="120"/>
        <end position="140"/>
    </location>
</feature>
<dbReference type="InterPro" id="IPR037185">
    <property type="entry name" value="EmrE-like"/>
</dbReference>
<dbReference type="InterPro" id="IPR000620">
    <property type="entry name" value="EamA_dom"/>
</dbReference>
<gene>
    <name evidence="3" type="ORF">A2W52_01280</name>
</gene>
<reference evidence="3 4" key="1">
    <citation type="journal article" date="2016" name="Nat. Commun.">
        <title>Thousands of microbial genomes shed light on interconnected biogeochemical processes in an aquifer system.</title>
        <authorList>
            <person name="Anantharaman K."/>
            <person name="Brown C.T."/>
            <person name="Hug L.A."/>
            <person name="Sharon I."/>
            <person name="Castelle C.J."/>
            <person name="Probst A.J."/>
            <person name="Thomas B.C."/>
            <person name="Singh A."/>
            <person name="Wilkins M.J."/>
            <person name="Karaoz U."/>
            <person name="Brodie E.L."/>
            <person name="Williams K.H."/>
            <person name="Hubbard S.S."/>
            <person name="Banfield J.F."/>
        </authorList>
    </citation>
    <scope>NUCLEOTIDE SEQUENCE [LARGE SCALE GENOMIC DNA]</scope>
</reference>
<dbReference type="Pfam" id="PF00892">
    <property type="entry name" value="EamA"/>
    <property type="match status" value="2"/>
</dbReference>
<evidence type="ECO:0000256" key="1">
    <source>
        <dbReference type="SAM" id="Phobius"/>
    </source>
</evidence>
<evidence type="ECO:0000313" key="4">
    <source>
        <dbReference type="Proteomes" id="UP000176493"/>
    </source>
</evidence>
<dbReference type="GO" id="GO:0016020">
    <property type="term" value="C:membrane"/>
    <property type="evidence" value="ECO:0007669"/>
    <property type="project" value="InterPro"/>
</dbReference>
<evidence type="ECO:0000313" key="3">
    <source>
        <dbReference type="EMBL" id="OHA22010.1"/>
    </source>
</evidence>
<protein>
    <recommendedName>
        <fullName evidence="2">EamA domain-containing protein</fullName>
    </recommendedName>
</protein>
<feature type="transmembrane region" description="Helical" evidence="1">
    <location>
        <begin position="273"/>
        <end position="289"/>
    </location>
</feature>
<accession>A0A1G2MDM8</accession>
<comment type="caution">
    <text evidence="3">The sequence shown here is derived from an EMBL/GenBank/DDBJ whole genome shotgun (WGS) entry which is preliminary data.</text>
</comment>
<name>A0A1G2MDM8_9BACT</name>
<organism evidence="3 4">
    <name type="scientific">Candidatus Taylorbacteria bacterium RIFCSPHIGHO2_02_49_25</name>
    <dbReference type="NCBI Taxonomy" id="1802305"/>
    <lineage>
        <taxon>Bacteria</taxon>
        <taxon>Candidatus Tayloriibacteriota</taxon>
    </lineage>
</organism>
<keyword evidence="1" id="KW-0812">Transmembrane</keyword>
<keyword evidence="1" id="KW-1133">Transmembrane helix</keyword>
<feature type="transmembrane region" description="Helical" evidence="1">
    <location>
        <begin position="180"/>
        <end position="199"/>
    </location>
</feature>
<proteinExistence type="predicted"/>
<feature type="domain" description="EamA" evidence="2">
    <location>
        <begin position="151"/>
        <end position="284"/>
    </location>
</feature>
<feature type="transmembrane region" description="Helical" evidence="1">
    <location>
        <begin position="241"/>
        <end position="261"/>
    </location>
</feature>
<dbReference type="AlphaFoldDB" id="A0A1G2MDM8"/>